<feature type="compositionally biased region" description="Low complexity" evidence="1">
    <location>
        <begin position="32"/>
        <end position="57"/>
    </location>
</feature>
<proteinExistence type="predicted"/>
<accession>A0AAN6JM70</accession>
<feature type="region of interest" description="Disordered" evidence="1">
    <location>
        <begin position="856"/>
        <end position="881"/>
    </location>
</feature>
<comment type="caution">
    <text evidence="2">The sequence shown here is derived from an EMBL/GenBank/DDBJ whole genome shotgun (WGS) entry which is preliminary data.</text>
</comment>
<gene>
    <name evidence="2" type="ORF">OC842_001825</name>
</gene>
<dbReference type="Proteomes" id="UP001176521">
    <property type="component" value="Unassembled WGS sequence"/>
</dbReference>
<feature type="compositionally biased region" description="Low complexity" evidence="1">
    <location>
        <begin position="810"/>
        <end position="831"/>
    </location>
</feature>
<feature type="region of interest" description="Disordered" evidence="1">
    <location>
        <begin position="768"/>
        <end position="831"/>
    </location>
</feature>
<feature type="compositionally biased region" description="Low complexity" evidence="1">
    <location>
        <begin position="642"/>
        <end position="653"/>
    </location>
</feature>
<feature type="compositionally biased region" description="Polar residues" evidence="1">
    <location>
        <begin position="1065"/>
        <end position="1078"/>
    </location>
</feature>
<protein>
    <submittedName>
        <fullName evidence="2">Uncharacterized protein</fullName>
    </submittedName>
</protein>
<feature type="compositionally biased region" description="Low complexity" evidence="1">
    <location>
        <begin position="858"/>
        <end position="881"/>
    </location>
</feature>
<keyword evidence="3" id="KW-1185">Reference proteome</keyword>
<feature type="region of interest" description="Disordered" evidence="1">
    <location>
        <begin position="588"/>
        <end position="653"/>
    </location>
</feature>
<feature type="compositionally biased region" description="Polar residues" evidence="1">
    <location>
        <begin position="248"/>
        <end position="270"/>
    </location>
</feature>
<dbReference type="EMBL" id="JAPDMQ010000069">
    <property type="protein sequence ID" value="KAK0536915.1"/>
    <property type="molecule type" value="Genomic_DNA"/>
</dbReference>
<feature type="compositionally biased region" description="Polar residues" evidence="1">
    <location>
        <begin position="506"/>
        <end position="516"/>
    </location>
</feature>
<name>A0AAN6JM70_9BASI</name>
<feature type="region of interest" description="Disordered" evidence="1">
    <location>
        <begin position="501"/>
        <end position="521"/>
    </location>
</feature>
<dbReference type="AlphaFoldDB" id="A0AAN6JM70"/>
<feature type="region of interest" description="Disordered" evidence="1">
    <location>
        <begin position="1019"/>
        <end position="1078"/>
    </location>
</feature>
<organism evidence="2 3">
    <name type="scientific">Tilletia horrida</name>
    <dbReference type="NCBI Taxonomy" id="155126"/>
    <lineage>
        <taxon>Eukaryota</taxon>
        <taxon>Fungi</taxon>
        <taxon>Dikarya</taxon>
        <taxon>Basidiomycota</taxon>
        <taxon>Ustilaginomycotina</taxon>
        <taxon>Exobasidiomycetes</taxon>
        <taxon>Tilletiales</taxon>
        <taxon>Tilletiaceae</taxon>
        <taxon>Tilletia</taxon>
    </lineage>
</organism>
<feature type="region of interest" description="Disordered" evidence="1">
    <location>
        <begin position="1"/>
        <end position="76"/>
    </location>
</feature>
<evidence type="ECO:0000256" key="1">
    <source>
        <dbReference type="SAM" id="MobiDB-lite"/>
    </source>
</evidence>
<reference evidence="2" key="1">
    <citation type="journal article" date="2023" name="PhytoFront">
        <title>Draft Genome Resources of Seven Strains of Tilletia horrida, Causal Agent of Kernel Smut of Rice.</title>
        <authorList>
            <person name="Khanal S."/>
            <person name="Antony Babu S."/>
            <person name="Zhou X.G."/>
        </authorList>
    </citation>
    <scope>NUCLEOTIDE SEQUENCE</scope>
    <source>
        <strain evidence="2">TX3</strain>
    </source>
</reference>
<feature type="region of interest" description="Disordered" evidence="1">
    <location>
        <begin position="544"/>
        <end position="571"/>
    </location>
</feature>
<sequence length="1078" mass="112867">MASYDVQVECTPSPGNIAPSRSFPQWHGALKASATSPALSSCSGSGSDSDTNGTESSLPSYSNHQRHHSLTFSFPLPPHVKDVKDVKVQSGSVEEPPETCEEVLPLQVRKDRRASNREPPPYLDGMRVQLAEQQDEIVGPEELQNISRLQASMSLLQLPDDTFYSHHQDVDASHCQSEAPNESLFGNHGHQASQSFAEPPRLELAFAADTDGPLNFDTDDLTRLATMLKGVPTNLTHPDSPEQVDCFPSSSTGDDGDQSASTNGTDTQSPILSGLLKETAADELWEVNIALQQSDESDGQTDGVTETKKPGETAILRLELSPVEVAQLFSLPIAMASPPQLTLDAREISAEITVDELYDGIEIAASSPDTVVDDDPLAVPRVKLPTLATSKTSVMPIPTPRVQEPAVQDLSEPKRREIADEADIAAIFSSPALNTPDIDGMPTPAMMDSWPTPIMTGPSAGSNIDSIARLLDSAKPVGVTISAPMLSRQRSEKGTVVHNDAAGGMLSSTPMLSNLRSPRIDPRRHGMLGSLGVAEMCASPAAVGTPSILHRPRAKPRRDATSFFGTTRRDTERKLTMERLLSKSSLDEGAAPIPVSQSLGSVALPSDRREESGKPAIPHRNSSHGRISPSPAQIAGSKEAEAPAPDAAAAAPAAAEAVQPMTAQMSTSASVDSCTYHIVEDSHVHDNDSSPAAYWDETRQMIGPGPETHGAGHALLDALRRQRASTLEMPRQDVPDPVSVPAPMAMAVPIPAPQGVVPPTPATLQKVRTPKGAKNAGANGQATSPTRSMGSSGGGGFGGQIFKAFRRSPRSPAAASAAKPSPPAAGAVVAPAPVSPPHAHVRPILVKQATGAVPMAPSASKQSAKTVASTASSRSTASASSQDVRFRIARVPVPVSEQKSPPAAAPAPAVAPVVLKGQALQDVKQACAQKAALIRAAAMVAAAEEQRAAASAAYRAAEAALLASRRQSAAAAPVPVPASLAASGGHQRGKRSVESQQIAQILFGEGGEERRHYVPSIRAVKTPPRTSQNAAPFPAAHDEAVVAGQSTSSRSQSQAPPARPEQPKRTSVNVSETVLLSF</sequence>
<evidence type="ECO:0000313" key="3">
    <source>
        <dbReference type="Proteomes" id="UP001176521"/>
    </source>
</evidence>
<feature type="compositionally biased region" description="Polar residues" evidence="1">
    <location>
        <begin position="1044"/>
        <end position="1055"/>
    </location>
</feature>
<evidence type="ECO:0000313" key="2">
    <source>
        <dbReference type="EMBL" id="KAK0536915.1"/>
    </source>
</evidence>
<feature type="region of interest" description="Disordered" evidence="1">
    <location>
        <begin position="232"/>
        <end position="270"/>
    </location>
</feature>